<keyword evidence="3" id="KW-0677">Repeat</keyword>
<keyword evidence="4" id="KW-0472">Membrane</keyword>
<evidence type="ECO:0000313" key="6">
    <source>
        <dbReference type="EMBL" id="KAJ9586857.1"/>
    </source>
</evidence>
<dbReference type="EMBL" id="JASPKZ010006830">
    <property type="protein sequence ID" value="KAJ9586857.1"/>
    <property type="molecule type" value="Genomic_DNA"/>
</dbReference>
<evidence type="ECO:0000256" key="2">
    <source>
        <dbReference type="ARBA" id="ARBA00022729"/>
    </source>
</evidence>
<evidence type="ECO:0000256" key="4">
    <source>
        <dbReference type="SAM" id="Phobius"/>
    </source>
</evidence>
<dbReference type="GO" id="GO:0031012">
    <property type="term" value="C:extracellular matrix"/>
    <property type="evidence" value="ECO:0007669"/>
    <property type="project" value="TreeGrafter"/>
</dbReference>
<dbReference type="SMART" id="SM00369">
    <property type="entry name" value="LRR_TYP"/>
    <property type="match status" value="3"/>
</dbReference>
<dbReference type="PANTHER" id="PTHR24373">
    <property type="entry name" value="SLIT RELATED LEUCINE-RICH REPEAT NEURONAL PROTEIN"/>
    <property type="match status" value="1"/>
</dbReference>
<reference evidence="6" key="2">
    <citation type="submission" date="2023-05" db="EMBL/GenBank/DDBJ databases">
        <authorList>
            <person name="Fouks B."/>
        </authorList>
    </citation>
    <scope>NUCLEOTIDE SEQUENCE</scope>
    <source>
        <strain evidence="6">Stay&amp;Tobe</strain>
        <tissue evidence="6">Testes</tissue>
    </source>
</reference>
<feature type="signal peptide" evidence="5">
    <location>
        <begin position="1"/>
        <end position="19"/>
    </location>
</feature>
<dbReference type="CDD" id="cd12087">
    <property type="entry name" value="TM_EGFR-like"/>
    <property type="match status" value="1"/>
</dbReference>
<dbReference type="InterPro" id="IPR050328">
    <property type="entry name" value="Dev_Immune_Receptor"/>
</dbReference>
<dbReference type="InterPro" id="IPR001611">
    <property type="entry name" value="Leu-rich_rpt"/>
</dbReference>
<feature type="transmembrane region" description="Helical" evidence="4">
    <location>
        <begin position="293"/>
        <end position="315"/>
    </location>
</feature>
<dbReference type="SUPFAM" id="SSF52058">
    <property type="entry name" value="L domain-like"/>
    <property type="match status" value="1"/>
</dbReference>
<keyword evidence="2 5" id="KW-0732">Signal</keyword>
<keyword evidence="1" id="KW-0433">Leucine-rich repeat</keyword>
<evidence type="ECO:0000256" key="1">
    <source>
        <dbReference type="ARBA" id="ARBA00022614"/>
    </source>
</evidence>
<dbReference type="InterPro" id="IPR003591">
    <property type="entry name" value="Leu-rich_rpt_typical-subtyp"/>
</dbReference>
<dbReference type="PANTHER" id="PTHR24373:SF370">
    <property type="entry name" value="FISH-LIPS, ISOFORM E"/>
    <property type="match status" value="1"/>
</dbReference>
<organism evidence="6 7">
    <name type="scientific">Diploptera punctata</name>
    <name type="common">Pacific beetle cockroach</name>
    <dbReference type="NCBI Taxonomy" id="6984"/>
    <lineage>
        <taxon>Eukaryota</taxon>
        <taxon>Metazoa</taxon>
        <taxon>Ecdysozoa</taxon>
        <taxon>Arthropoda</taxon>
        <taxon>Hexapoda</taxon>
        <taxon>Insecta</taxon>
        <taxon>Pterygota</taxon>
        <taxon>Neoptera</taxon>
        <taxon>Polyneoptera</taxon>
        <taxon>Dictyoptera</taxon>
        <taxon>Blattodea</taxon>
        <taxon>Blaberoidea</taxon>
        <taxon>Blaberidae</taxon>
        <taxon>Diplopterinae</taxon>
        <taxon>Diploptera</taxon>
    </lineage>
</organism>
<evidence type="ECO:0000313" key="7">
    <source>
        <dbReference type="Proteomes" id="UP001233999"/>
    </source>
</evidence>
<feature type="chain" id="PRO_5042065406" evidence="5">
    <location>
        <begin position="20"/>
        <end position="353"/>
    </location>
</feature>
<sequence length="353" mass="40353">IVIDMRAVVLFLVLWVTLAECVEMDHFVLAKRGRRCQYERSHGMNAAVCNRLDLQEVPTNLKSNIEILAASLNRIRELYKTTFSNYQYLKILYLEDNMIMYIENGTFSPLQSLEVIDLSSNSLDAVPRELLTLPYLRKLYMNNNRLSAYAGLLGSPPSQSLEFLSLAKCHLKQFPPLEGYHNMKILNLSDNELTTLTTQNLAPMCLLNTLYLSGNSHILQGTGQDGACGCFVVESWIKNKAIFLPNNFKLNCSTNKFSGSCVNVTYPEESLQLYDTCINLFKTQQEIATSRTIWIVALVVAILFLVVLGTGLYYIHRRNRRKSLRDKNRNLKKYNGDVTQRMVKYDNDDELDT</sequence>
<protein>
    <submittedName>
        <fullName evidence="6">Uncharacterized protein</fullName>
    </submittedName>
</protein>
<dbReference type="Proteomes" id="UP001233999">
    <property type="component" value="Unassembled WGS sequence"/>
</dbReference>
<dbReference type="Gene3D" id="3.80.10.10">
    <property type="entry name" value="Ribonuclease Inhibitor"/>
    <property type="match status" value="2"/>
</dbReference>
<dbReference type="InterPro" id="IPR032675">
    <property type="entry name" value="LRR_dom_sf"/>
</dbReference>
<keyword evidence="4" id="KW-1133">Transmembrane helix</keyword>
<evidence type="ECO:0000256" key="3">
    <source>
        <dbReference type="ARBA" id="ARBA00022737"/>
    </source>
</evidence>
<feature type="non-terminal residue" evidence="6">
    <location>
        <position position="353"/>
    </location>
</feature>
<dbReference type="AlphaFoldDB" id="A0AAD8EEI7"/>
<gene>
    <name evidence="6" type="ORF">L9F63_019539</name>
</gene>
<accession>A0AAD8EEI7</accession>
<keyword evidence="7" id="KW-1185">Reference proteome</keyword>
<keyword evidence="4" id="KW-0812">Transmembrane</keyword>
<proteinExistence type="predicted"/>
<dbReference type="Pfam" id="PF13855">
    <property type="entry name" value="LRR_8"/>
    <property type="match status" value="1"/>
</dbReference>
<name>A0AAD8EEI7_DIPPU</name>
<dbReference type="GO" id="GO:0005615">
    <property type="term" value="C:extracellular space"/>
    <property type="evidence" value="ECO:0007669"/>
    <property type="project" value="TreeGrafter"/>
</dbReference>
<evidence type="ECO:0000256" key="5">
    <source>
        <dbReference type="SAM" id="SignalP"/>
    </source>
</evidence>
<comment type="caution">
    <text evidence="6">The sequence shown here is derived from an EMBL/GenBank/DDBJ whole genome shotgun (WGS) entry which is preliminary data.</text>
</comment>
<reference evidence="6" key="1">
    <citation type="journal article" date="2023" name="IScience">
        <title>Live-bearing cockroach genome reveals convergent evolutionary mechanisms linked to viviparity in insects and beyond.</title>
        <authorList>
            <person name="Fouks B."/>
            <person name="Harrison M.C."/>
            <person name="Mikhailova A.A."/>
            <person name="Marchal E."/>
            <person name="English S."/>
            <person name="Carruthers M."/>
            <person name="Jennings E.C."/>
            <person name="Chiamaka E.L."/>
            <person name="Frigard R.A."/>
            <person name="Pippel M."/>
            <person name="Attardo G.M."/>
            <person name="Benoit J.B."/>
            <person name="Bornberg-Bauer E."/>
            <person name="Tobe S.S."/>
        </authorList>
    </citation>
    <scope>NUCLEOTIDE SEQUENCE</scope>
    <source>
        <strain evidence="6">Stay&amp;Tobe</strain>
    </source>
</reference>